<proteinExistence type="predicted"/>
<evidence type="ECO:0000256" key="1">
    <source>
        <dbReference type="SAM" id="MobiDB-lite"/>
    </source>
</evidence>
<accession>A0A9P6F8W6</accession>
<feature type="region of interest" description="Disordered" evidence="1">
    <location>
        <begin position="1"/>
        <end position="108"/>
    </location>
</feature>
<feature type="compositionally biased region" description="Basic and acidic residues" evidence="1">
    <location>
        <begin position="143"/>
        <end position="154"/>
    </location>
</feature>
<evidence type="ECO:0000313" key="3">
    <source>
        <dbReference type="EMBL" id="KAF9545728.1"/>
    </source>
</evidence>
<feature type="compositionally biased region" description="Low complexity" evidence="1">
    <location>
        <begin position="55"/>
        <end position="79"/>
    </location>
</feature>
<feature type="compositionally biased region" description="Polar residues" evidence="1">
    <location>
        <begin position="32"/>
        <end position="54"/>
    </location>
</feature>
<gene>
    <name evidence="3" type="ORF">EC957_010591</name>
</gene>
<reference evidence="3" key="1">
    <citation type="journal article" date="2020" name="Fungal Divers.">
        <title>Resolving the Mortierellaceae phylogeny through synthesis of multi-gene phylogenetics and phylogenomics.</title>
        <authorList>
            <person name="Vandepol N."/>
            <person name="Liber J."/>
            <person name="Desiro A."/>
            <person name="Na H."/>
            <person name="Kennedy M."/>
            <person name="Barry K."/>
            <person name="Grigoriev I.V."/>
            <person name="Miller A.N."/>
            <person name="O'Donnell K."/>
            <person name="Stajich J.E."/>
            <person name="Bonito G."/>
        </authorList>
    </citation>
    <scope>NUCLEOTIDE SEQUENCE</scope>
    <source>
        <strain evidence="3">NRRL 2591</strain>
    </source>
</reference>
<dbReference type="Gene3D" id="1.20.5.510">
    <property type="entry name" value="Single helix bin"/>
    <property type="match status" value="1"/>
</dbReference>
<protein>
    <submittedName>
        <fullName evidence="3">Uncharacterized protein</fullName>
    </submittedName>
</protein>
<feature type="compositionally biased region" description="Low complexity" evidence="1">
    <location>
        <begin position="90"/>
        <end position="108"/>
    </location>
</feature>
<feature type="compositionally biased region" description="Low complexity" evidence="1">
    <location>
        <begin position="8"/>
        <end position="31"/>
    </location>
</feature>
<feature type="compositionally biased region" description="Gly residues" evidence="1">
    <location>
        <begin position="168"/>
        <end position="180"/>
    </location>
</feature>
<feature type="region of interest" description="Disordered" evidence="1">
    <location>
        <begin position="280"/>
        <end position="316"/>
    </location>
</feature>
<keyword evidence="2" id="KW-1133">Transmembrane helix</keyword>
<organism evidence="3 4">
    <name type="scientific">Mortierella hygrophila</name>
    <dbReference type="NCBI Taxonomy" id="979708"/>
    <lineage>
        <taxon>Eukaryota</taxon>
        <taxon>Fungi</taxon>
        <taxon>Fungi incertae sedis</taxon>
        <taxon>Mucoromycota</taxon>
        <taxon>Mortierellomycotina</taxon>
        <taxon>Mortierellomycetes</taxon>
        <taxon>Mortierellales</taxon>
        <taxon>Mortierellaceae</taxon>
        <taxon>Mortierella</taxon>
    </lineage>
</organism>
<dbReference type="AlphaFoldDB" id="A0A9P6F8W6"/>
<keyword evidence="2" id="KW-0472">Membrane</keyword>
<sequence length="316" mass="33755">MAQPQVPTNTTNYYSTSNPGYPTGNPGYPTSNPGYPTSNPGYPTGNPGNHTDYPTSSSTSYSSSSTSYSSSYSSSHSSSNPTWTSTRTHPPGTTYTSSPGSSDGSGDESTSIVGAVIGGVVGGLVLIALLAGFFVMRQRKRRNEANKRDSDTFEGRSSTEPITATTGVGSGGNGSGGEGIVGSQKVPYVYPEREYQQQQQPLGNQYDQEHDPYYAQHQRHPQDYYVEDQSYHQSPQFIPAHESFTESTSPAMTQITTAGSNLAYCPPPFVPGPGSFERRSPGAPHTIIDDPSATKLPTTKNPQALTDDPFTIPMHV</sequence>
<evidence type="ECO:0000256" key="2">
    <source>
        <dbReference type="SAM" id="Phobius"/>
    </source>
</evidence>
<feature type="transmembrane region" description="Helical" evidence="2">
    <location>
        <begin position="112"/>
        <end position="135"/>
    </location>
</feature>
<feature type="region of interest" description="Disordered" evidence="1">
    <location>
        <begin position="141"/>
        <end position="183"/>
    </location>
</feature>
<keyword evidence="2" id="KW-0812">Transmembrane</keyword>
<comment type="caution">
    <text evidence="3">The sequence shown here is derived from an EMBL/GenBank/DDBJ whole genome shotgun (WGS) entry which is preliminary data.</text>
</comment>
<dbReference type="Proteomes" id="UP000723463">
    <property type="component" value="Unassembled WGS sequence"/>
</dbReference>
<feature type="compositionally biased region" description="Polar residues" evidence="1">
    <location>
        <begin position="295"/>
        <end position="304"/>
    </location>
</feature>
<evidence type="ECO:0000313" key="4">
    <source>
        <dbReference type="Proteomes" id="UP000723463"/>
    </source>
</evidence>
<feature type="compositionally biased region" description="Polar residues" evidence="1">
    <location>
        <begin position="155"/>
        <end position="166"/>
    </location>
</feature>
<keyword evidence="4" id="KW-1185">Reference proteome</keyword>
<name>A0A9P6F8W6_9FUNG</name>
<dbReference type="EMBL" id="JAAAXW010000067">
    <property type="protein sequence ID" value="KAF9545728.1"/>
    <property type="molecule type" value="Genomic_DNA"/>
</dbReference>